<dbReference type="AlphaFoldDB" id="A0A4Q9KMV7"/>
<evidence type="ECO:0000256" key="3">
    <source>
        <dbReference type="ARBA" id="ARBA00022692"/>
    </source>
</evidence>
<protein>
    <recommendedName>
        <fullName evidence="7">Type II secretion system protein GspF domain-containing protein</fullName>
    </recommendedName>
</protein>
<name>A0A4Q9KMV7_PROTD</name>
<evidence type="ECO:0000313" key="9">
    <source>
        <dbReference type="Proteomes" id="UP000291933"/>
    </source>
</evidence>
<proteinExistence type="predicted"/>
<evidence type="ECO:0000259" key="7">
    <source>
        <dbReference type="Pfam" id="PF00482"/>
    </source>
</evidence>
<feature type="transmembrane region" description="Helical" evidence="6">
    <location>
        <begin position="278"/>
        <end position="296"/>
    </location>
</feature>
<dbReference type="GO" id="GO:0005886">
    <property type="term" value="C:plasma membrane"/>
    <property type="evidence" value="ECO:0007669"/>
    <property type="project" value="UniProtKB-SubCell"/>
</dbReference>
<evidence type="ECO:0000256" key="5">
    <source>
        <dbReference type="ARBA" id="ARBA00023136"/>
    </source>
</evidence>
<feature type="transmembrane region" description="Helical" evidence="6">
    <location>
        <begin position="95"/>
        <end position="117"/>
    </location>
</feature>
<feature type="transmembrane region" description="Helical" evidence="6">
    <location>
        <begin position="123"/>
        <end position="143"/>
    </location>
</feature>
<dbReference type="InterPro" id="IPR018076">
    <property type="entry name" value="T2SS_GspF_dom"/>
</dbReference>
<comment type="subcellular location">
    <subcellularLocation>
        <location evidence="1">Cell membrane</location>
        <topology evidence="1">Multi-pass membrane protein</topology>
    </subcellularLocation>
</comment>
<comment type="caution">
    <text evidence="8">The sequence shown here is derived from an EMBL/GenBank/DDBJ whole genome shotgun (WGS) entry which is preliminary data.</text>
</comment>
<keyword evidence="5 6" id="KW-0472">Membrane</keyword>
<dbReference type="PANTHER" id="PTHR35007:SF1">
    <property type="entry name" value="PILUS ASSEMBLY PROTEIN"/>
    <property type="match status" value="1"/>
</dbReference>
<dbReference type="Pfam" id="PF00482">
    <property type="entry name" value="T2SSF"/>
    <property type="match status" value="1"/>
</dbReference>
<organism evidence="8 9">
    <name type="scientific">Propioniciclava tarda</name>
    <dbReference type="NCBI Taxonomy" id="433330"/>
    <lineage>
        <taxon>Bacteria</taxon>
        <taxon>Bacillati</taxon>
        <taxon>Actinomycetota</taxon>
        <taxon>Actinomycetes</taxon>
        <taxon>Propionibacteriales</taxon>
        <taxon>Propionibacteriaceae</taxon>
        <taxon>Propioniciclava</taxon>
    </lineage>
</organism>
<dbReference type="OrthoDB" id="5243064at2"/>
<keyword evidence="9" id="KW-1185">Reference proteome</keyword>
<dbReference type="EMBL" id="SDMR01000007">
    <property type="protein sequence ID" value="TBT95099.1"/>
    <property type="molecule type" value="Genomic_DNA"/>
</dbReference>
<gene>
    <name evidence="8" type="ORF">ET996_07525</name>
</gene>
<feature type="transmembrane region" description="Helical" evidence="6">
    <location>
        <begin position="6"/>
        <end position="26"/>
    </location>
</feature>
<keyword evidence="3 6" id="KW-0812">Transmembrane</keyword>
<evidence type="ECO:0000256" key="6">
    <source>
        <dbReference type="SAM" id="Phobius"/>
    </source>
</evidence>
<reference evidence="8 9" key="1">
    <citation type="submission" date="2019-01" db="EMBL/GenBank/DDBJ databases">
        <title>Lactibacter flavus gen. nov., sp. nov., a novel bacterium of the family Propionibacteriaceae isolated from raw milk and dairy products.</title>
        <authorList>
            <person name="Huptas C."/>
            <person name="Wenning M."/>
            <person name="Breitenwieser F."/>
            <person name="Doll E."/>
            <person name="Von Neubeck M."/>
            <person name="Busse H.-J."/>
            <person name="Scherer S."/>
        </authorList>
    </citation>
    <scope>NUCLEOTIDE SEQUENCE [LARGE SCALE GENOMIC DNA]</scope>
    <source>
        <strain evidence="8 9">DSM 22130</strain>
    </source>
</reference>
<sequence length="299" mass="31502">MTGLQLAALTGLFLATGVVGLVWWALPGTAALGPALARLDGHATVTPLPVQVSGDVQDRLGDWLGGRLPESLWRTPTRELALLRRTPANFYGEKILLAAIGLVGPPLILGGLLVMGVRLPVTVPLGLSLLAAVVLFVTPNLSIGSQAAAARLEFNHALSSYIDLVALERRAGSGARQALENAARVGRGHWVFDALADALAASAVDGRRPFEAFADLAKTLGVPQLEDLAAIMALAEQQTMPVYQTLRDHNRALRTAMLTDEQARANAANQLLAIPETLLVAVFVAILLGPQVMTLITSS</sequence>
<keyword evidence="2" id="KW-1003">Cell membrane</keyword>
<evidence type="ECO:0000256" key="2">
    <source>
        <dbReference type="ARBA" id="ARBA00022475"/>
    </source>
</evidence>
<evidence type="ECO:0000256" key="1">
    <source>
        <dbReference type="ARBA" id="ARBA00004651"/>
    </source>
</evidence>
<evidence type="ECO:0000313" key="8">
    <source>
        <dbReference type="EMBL" id="TBT95099.1"/>
    </source>
</evidence>
<keyword evidence="4 6" id="KW-1133">Transmembrane helix</keyword>
<dbReference type="PANTHER" id="PTHR35007">
    <property type="entry name" value="INTEGRAL MEMBRANE PROTEIN-RELATED"/>
    <property type="match status" value="1"/>
</dbReference>
<dbReference type="Proteomes" id="UP000291933">
    <property type="component" value="Unassembled WGS sequence"/>
</dbReference>
<feature type="domain" description="Type II secretion system protein GspF" evidence="7">
    <location>
        <begin position="162"/>
        <end position="288"/>
    </location>
</feature>
<evidence type="ECO:0000256" key="4">
    <source>
        <dbReference type="ARBA" id="ARBA00022989"/>
    </source>
</evidence>
<accession>A0A4Q9KMV7</accession>
<dbReference type="RefSeq" id="WP_131171937.1">
    <property type="nucleotide sequence ID" value="NZ_FXTL01000006.1"/>
</dbReference>